<dbReference type="AlphaFoldDB" id="A0AAV7TJR4"/>
<dbReference type="Proteomes" id="UP001066276">
    <property type="component" value="Chromosome 3_2"/>
</dbReference>
<dbReference type="EMBL" id="JANPWB010000006">
    <property type="protein sequence ID" value="KAJ1176868.1"/>
    <property type="molecule type" value="Genomic_DNA"/>
</dbReference>
<proteinExistence type="predicted"/>
<sequence length="72" mass="7894">MVTPAAGRFPSVVPQVIGSNPCPVFTPRYDDETKTPIIAPPLRKNLSHVPARAQIPYPNRCPKKMGYPPTPN</sequence>
<gene>
    <name evidence="1" type="ORF">NDU88_002135</name>
</gene>
<protein>
    <submittedName>
        <fullName evidence="1">Uncharacterized protein</fullName>
    </submittedName>
</protein>
<organism evidence="1 2">
    <name type="scientific">Pleurodeles waltl</name>
    <name type="common">Iberian ribbed newt</name>
    <dbReference type="NCBI Taxonomy" id="8319"/>
    <lineage>
        <taxon>Eukaryota</taxon>
        <taxon>Metazoa</taxon>
        <taxon>Chordata</taxon>
        <taxon>Craniata</taxon>
        <taxon>Vertebrata</taxon>
        <taxon>Euteleostomi</taxon>
        <taxon>Amphibia</taxon>
        <taxon>Batrachia</taxon>
        <taxon>Caudata</taxon>
        <taxon>Salamandroidea</taxon>
        <taxon>Salamandridae</taxon>
        <taxon>Pleurodelinae</taxon>
        <taxon>Pleurodeles</taxon>
    </lineage>
</organism>
<accession>A0AAV7TJR4</accession>
<keyword evidence="2" id="KW-1185">Reference proteome</keyword>
<evidence type="ECO:0000313" key="2">
    <source>
        <dbReference type="Proteomes" id="UP001066276"/>
    </source>
</evidence>
<reference evidence="1" key="1">
    <citation type="journal article" date="2022" name="bioRxiv">
        <title>Sequencing and chromosome-scale assembly of the giantPleurodeles waltlgenome.</title>
        <authorList>
            <person name="Brown T."/>
            <person name="Elewa A."/>
            <person name="Iarovenko S."/>
            <person name="Subramanian E."/>
            <person name="Araus A.J."/>
            <person name="Petzold A."/>
            <person name="Susuki M."/>
            <person name="Suzuki K.-i.T."/>
            <person name="Hayashi T."/>
            <person name="Toyoda A."/>
            <person name="Oliveira C."/>
            <person name="Osipova E."/>
            <person name="Leigh N.D."/>
            <person name="Simon A."/>
            <person name="Yun M.H."/>
        </authorList>
    </citation>
    <scope>NUCLEOTIDE SEQUENCE</scope>
    <source>
        <strain evidence="1">20211129_DDA</strain>
        <tissue evidence="1">Liver</tissue>
    </source>
</reference>
<comment type="caution">
    <text evidence="1">The sequence shown here is derived from an EMBL/GenBank/DDBJ whole genome shotgun (WGS) entry which is preliminary data.</text>
</comment>
<name>A0AAV7TJR4_PLEWA</name>
<evidence type="ECO:0000313" key="1">
    <source>
        <dbReference type="EMBL" id="KAJ1176868.1"/>
    </source>
</evidence>